<dbReference type="AlphaFoldDB" id="J9FEY3"/>
<evidence type="ECO:0000256" key="2">
    <source>
        <dbReference type="ARBA" id="ARBA00023295"/>
    </source>
</evidence>
<keyword evidence="2" id="KW-0326">Glycosidase</keyword>
<keyword evidence="1" id="KW-0378">Hydrolase</keyword>
<dbReference type="InterPro" id="IPR029018">
    <property type="entry name" value="Hex-like_dom2"/>
</dbReference>
<comment type="caution">
    <text evidence="4">The sequence shown here is derived from an EMBL/GenBank/DDBJ whole genome shotgun (WGS) entry which is preliminary data.</text>
</comment>
<gene>
    <name evidence="4" type="ORF">EVA_18918</name>
</gene>
<sequence length="179" mass="19192">MKNKLLSLLFLLLPLPCFALDNDFVNLTPTPKTMTVEAGELVLPPSFSISTTALPEEMVVEVERFAKALRQTTGFAVLHAANDNEALIQVVESASQLDPEGYQLDITSKGITVAASTADGLYFAFQSIKKMLPPHVMAGVADSKVLRYALPLVSINDAPVSATAVSCSTLPDIITRSKN</sequence>
<dbReference type="InterPro" id="IPR015882">
    <property type="entry name" value="HEX_bac_N"/>
</dbReference>
<evidence type="ECO:0000259" key="3">
    <source>
        <dbReference type="Pfam" id="PF02838"/>
    </source>
</evidence>
<dbReference type="EMBL" id="AMCI01007228">
    <property type="protein sequence ID" value="EJW92978.1"/>
    <property type="molecule type" value="Genomic_DNA"/>
</dbReference>
<dbReference type="GO" id="GO:0016798">
    <property type="term" value="F:hydrolase activity, acting on glycosyl bonds"/>
    <property type="evidence" value="ECO:0007669"/>
    <property type="project" value="UniProtKB-KW"/>
</dbReference>
<dbReference type="Gene3D" id="3.30.379.10">
    <property type="entry name" value="Chitobiase/beta-hexosaminidase domain 2-like"/>
    <property type="match status" value="1"/>
</dbReference>
<evidence type="ECO:0000313" key="4">
    <source>
        <dbReference type="EMBL" id="EJW92978.1"/>
    </source>
</evidence>
<accession>J9FEY3</accession>
<reference evidence="4" key="1">
    <citation type="journal article" date="2012" name="PLoS ONE">
        <title>Gene sets for utilization of primary and secondary nutrition supplies in the distal gut of endangered iberian lynx.</title>
        <authorList>
            <person name="Alcaide M."/>
            <person name="Messina E."/>
            <person name="Richter M."/>
            <person name="Bargiela R."/>
            <person name="Peplies J."/>
            <person name="Huws S.A."/>
            <person name="Newbold C.J."/>
            <person name="Golyshin P.N."/>
            <person name="Simon M.A."/>
            <person name="Lopez G."/>
            <person name="Yakimov M.M."/>
            <person name="Ferrer M."/>
        </authorList>
    </citation>
    <scope>NUCLEOTIDE SEQUENCE</scope>
</reference>
<dbReference type="SUPFAM" id="SSF55545">
    <property type="entry name" value="beta-N-acetylhexosaminidase-like domain"/>
    <property type="match status" value="1"/>
</dbReference>
<proteinExistence type="predicted"/>
<feature type="domain" description="Beta-hexosaminidase bacterial type N-terminal" evidence="3">
    <location>
        <begin position="26"/>
        <end position="158"/>
    </location>
</feature>
<dbReference type="Pfam" id="PF02838">
    <property type="entry name" value="Glyco_hydro_20b"/>
    <property type="match status" value="1"/>
</dbReference>
<organism evidence="4">
    <name type="scientific">gut metagenome</name>
    <dbReference type="NCBI Taxonomy" id="749906"/>
    <lineage>
        <taxon>unclassified sequences</taxon>
        <taxon>metagenomes</taxon>
        <taxon>organismal metagenomes</taxon>
    </lineage>
</organism>
<name>J9FEY3_9ZZZZ</name>
<evidence type="ECO:0000256" key="1">
    <source>
        <dbReference type="ARBA" id="ARBA00022801"/>
    </source>
</evidence>
<protein>
    <submittedName>
        <fullName evidence="4">Beta-hexosaminidase</fullName>
    </submittedName>
</protein>